<evidence type="ECO:0000313" key="14">
    <source>
        <dbReference type="EMBL" id="CAJ2503446.1"/>
    </source>
</evidence>
<feature type="region of interest" description="Disordered" evidence="11">
    <location>
        <begin position="1"/>
        <end position="143"/>
    </location>
</feature>
<keyword evidence="15" id="KW-1185">Reference proteome</keyword>
<evidence type="ECO:0000256" key="3">
    <source>
        <dbReference type="ARBA" id="ARBA00022553"/>
    </source>
</evidence>
<dbReference type="PANTHER" id="PTHR24356:SF417">
    <property type="entry name" value="CELL CYCLE PROTEIN KINASE DBF2-RELATED"/>
    <property type="match status" value="1"/>
</dbReference>
<dbReference type="Proteomes" id="UP001295740">
    <property type="component" value="Unassembled WGS sequence"/>
</dbReference>
<dbReference type="InterPro" id="IPR017892">
    <property type="entry name" value="Pkinase_C"/>
</dbReference>
<evidence type="ECO:0000256" key="1">
    <source>
        <dbReference type="ARBA" id="ARBA00012513"/>
    </source>
</evidence>
<evidence type="ECO:0000256" key="6">
    <source>
        <dbReference type="ARBA" id="ARBA00022777"/>
    </source>
</evidence>
<dbReference type="GO" id="GO:0005816">
    <property type="term" value="C:spindle pole body"/>
    <property type="evidence" value="ECO:0007669"/>
    <property type="project" value="TreeGrafter"/>
</dbReference>
<name>A0AAI8YDN2_9PEZI</name>
<dbReference type="FunFam" id="1.10.510.10:FF:000141">
    <property type="entry name" value="Non-specific serine/threonine protein kinase"/>
    <property type="match status" value="1"/>
</dbReference>
<evidence type="ECO:0000256" key="9">
    <source>
        <dbReference type="ARBA" id="ARBA00048679"/>
    </source>
</evidence>
<reference evidence="14" key="1">
    <citation type="submission" date="2023-10" db="EMBL/GenBank/DDBJ databases">
        <authorList>
            <person name="Hackl T."/>
        </authorList>
    </citation>
    <scope>NUCLEOTIDE SEQUENCE</scope>
</reference>
<dbReference type="Pfam" id="PF00069">
    <property type="entry name" value="Pkinase"/>
    <property type="match status" value="1"/>
</dbReference>
<sequence>MASFIANMFPSSQATKDAKSPASERPATPTKNSFITPASTPQGSPSKKTLPPGAHDLPTAFDNALKLTSNALDSPAKLGRPQNAASPLSPAKSNIQAADEDYFSTGSPNVDHSIIHKHGQTPGSPLKKQGQENTPPSRIPKPDAVYQHNQAAVSRQDLYQLRDSRPVTPTTKKFNTSRGLTPEELEILKKPNVRRLVNVTQLYFLDYYFDLLTYVGSRQSRYNAFKAEIPGPPETEQEEYNKMWSKYAGRERAALRKRRVRLRHGDFQILTQVGQGGYGQVFLAQKKDTKEVCALKVMSKKLLFKLDEVRHVLTERDILTTSNSEWLVRLLYSFQDDKSIYLAMEYVPGGDFRTLLNNTGVLSNRHARFYIAEMFCSIDALHKLGYIHRDLKPENFLVDSTGHVKLTDFGLAAGNVASSKINSMRVRLEKASETSVPFGKAMEQRTLAERREGYQTMREKDVNYAKSIVGSPDYMAPEVLRGEELSPDFPPFAGSTADETWRNLKHWKEVLKRPVWEDPNYFLSNRTWNFITTCINSRSKRFSNIQDILEHQYFGEVDWDTLRETKAPFVPELDSETDAGYFDDFTNEADMAKYKEVHDKQQALETMADRDDEMGKGLFVGFTFRHRKPTTEDGSPRKRIQTDRTDGTFGTML</sequence>
<dbReference type="InterPro" id="IPR000719">
    <property type="entry name" value="Prot_kinase_dom"/>
</dbReference>
<gene>
    <name evidence="14" type="ORF">KHLLAP_LOCUS3914</name>
</gene>
<evidence type="ECO:0000259" key="12">
    <source>
        <dbReference type="PROSITE" id="PS50011"/>
    </source>
</evidence>
<comment type="caution">
    <text evidence="14">The sequence shown here is derived from an EMBL/GenBank/DDBJ whole genome shotgun (WGS) entry which is preliminary data.</text>
</comment>
<dbReference type="Pfam" id="PF00433">
    <property type="entry name" value="Pkinase_C"/>
    <property type="match status" value="1"/>
</dbReference>
<dbReference type="PROSITE" id="PS50011">
    <property type="entry name" value="PROTEIN_KINASE_DOM"/>
    <property type="match status" value="1"/>
</dbReference>
<feature type="domain" description="Protein kinase" evidence="12">
    <location>
        <begin position="267"/>
        <end position="554"/>
    </location>
</feature>
<dbReference type="PANTHER" id="PTHR24356">
    <property type="entry name" value="SERINE/THREONINE-PROTEIN KINASE"/>
    <property type="match status" value="1"/>
</dbReference>
<evidence type="ECO:0000256" key="2">
    <source>
        <dbReference type="ARBA" id="ARBA00022527"/>
    </source>
</evidence>
<feature type="domain" description="AGC-kinase C-terminal" evidence="13">
    <location>
        <begin position="555"/>
        <end position="634"/>
    </location>
</feature>
<evidence type="ECO:0000313" key="15">
    <source>
        <dbReference type="Proteomes" id="UP001295740"/>
    </source>
</evidence>
<dbReference type="InterPro" id="IPR017441">
    <property type="entry name" value="Protein_kinase_ATP_BS"/>
</dbReference>
<evidence type="ECO:0000256" key="7">
    <source>
        <dbReference type="ARBA" id="ARBA00022840"/>
    </source>
</evidence>
<dbReference type="InterPro" id="IPR011009">
    <property type="entry name" value="Kinase-like_dom_sf"/>
</dbReference>
<dbReference type="FunFam" id="3.30.200.20:FF:000109">
    <property type="entry name" value="Non-specific serine/threonine protein kinase"/>
    <property type="match status" value="1"/>
</dbReference>
<comment type="catalytic activity">
    <reaction evidence="8">
        <text>L-threonyl-[protein] + ATP = O-phospho-L-threonyl-[protein] + ADP + H(+)</text>
        <dbReference type="Rhea" id="RHEA:46608"/>
        <dbReference type="Rhea" id="RHEA-COMP:11060"/>
        <dbReference type="Rhea" id="RHEA-COMP:11605"/>
        <dbReference type="ChEBI" id="CHEBI:15378"/>
        <dbReference type="ChEBI" id="CHEBI:30013"/>
        <dbReference type="ChEBI" id="CHEBI:30616"/>
        <dbReference type="ChEBI" id="CHEBI:61977"/>
        <dbReference type="ChEBI" id="CHEBI:456216"/>
        <dbReference type="EC" id="2.7.11.1"/>
    </reaction>
</comment>
<comment type="catalytic activity">
    <reaction evidence="9">
        <text>L-seryl-[protein] + ATP = O-phospho-L-seryl-[protein] + ADP + H(+)</text>
        <dbReference type="Rhea" id="RHEA:17989"/>
        <dbReference type="Rhea" id="RHEA-COMP:9863"/>
        <dbReference type="Rhea" id="RHEA-COMP:11604"/>
        <dbReference type="ChEBI" id="CHEBI:15378"/>
        <dbReference type="ChEBI" id="CHEBI:29999"/>
        <dbReference type="ChEBI" id="CHEBI:30616"/>
        <dbReference type="ChEBI" id="CHEBI:83421"/>
        <dbReference type="ChEBI" id="CHEBI:456216"/>
        <dbReference type="EC" id="2.7.11.1"/>
    </reaction>
</comment>
<dbReference type="EC" id="2.7.11.1" evidence="1"/>
<evidence type="ECO:0000256" key="10">
    <source>
        <dbReference type="PROSITE-ProRule" id="PRU10141"/>
    </source>
</evidence>
<evidence type="ECO:0000256" key="11">
    <source>
        <dbReference type="SAM" id="MobiDB-lite"/>
    </source>
</evidence>
<dbReference type="SMART" id="SM00133">
    <property type="entry name" value="S_TK_X"/>
    <property type="match status" value="1"/>
</dbReference>
<dbReference type="SUPFAM" id="SSF56112">
    <property type="entry name" value="Protein kinase-like (PK-like)"/>
    <property type="match status" value="1"/>
</dbReference>
<dbReference type="CDD" id="cd21776">
    <property type="entry name" value="MobB_Sid2p-like"/>
    <property type="match status" value="1"/>
</dbReference>
<dbReference type="InterPro" id="IPR050236">
    <property type="entry name" value="Ser_Thr_kinase_AGC"/>
</dbReference>
<keyword evidence="2" id="KW-0723">Serine/threonine-protein kinase</keyword>
<dbReference type="CDD" id="cd05600">
    <property type="entry name" value="STKc_Sid2p_like"/>
    <property type="match status" value="1"/>
</dbReference>
<accession>A0AAI8YDN2</accession>
<dbReference type="InterPro" id="IPR008271">
    <property type="entry name" value="Ser/Thr_kinase_AS"/>
</dbReference>
<dbReference type="PROSITE" id="PS51285">
    <property type="entry name" value="AGC_KINASE_CTER"/>
    <property type="match status" value="1"/>
</dbReference>
<protein>
    <recommendedName>
        <fullName evidence="1">non-specific serine/threonine protein kinase</fullName>
        <ecNumber evidence="1">2.7.11.1</ecNumber>
    </recommendedName>
</protein>
<dbReference type="PROSITE" id="PS00107">
    <property type="entry name" value="PROTEIN_KINASE_ATP"/>
    <property type="match status" value="1"/>
</dbReference>
<feature type="compositionally biased region" description="Polar residues" evidence="11">
    <location>
        <begin position="29"/>
        <end position="47"/>
    </location>
</feature>
<dbReference type="SMART" id="SM00220">
    <property type="entry name" value="S_TKc"/>
    <property type="match status" value="1"/>
</dbReference>
<feature type="binding site" evidence="10">
    <location>
        <position position="296"/>
    </location>
    <ligand>
        <name>ATP</name>
        <dbReference type="ChEBI" id="CHEBI:30616"/>
    </ligand>
</feature>
<dbReference type="AlphaFoldDB" id="A0AAI8YDN2"/>
<dbReference type="PROSITE" id="PS00108">
    <property type="entry name" value="PROTEIN_KINASE_ST"/>
    <property type="match status" value="1"/>
</dbReference>
<keyword evidence="4" id="KW-0808">Transferase</keyword>
<evidence type="ECO:0000256" key="4">
    <source>
        <dbReference type="ARBA" id="ARBA00022679"/>
    </source>
</evidence>
<dbReference type="InterPro" id="IPR000961">
    <property type="entry name" value="AGC-kinase_C"/>
</dbReference>
<feature type="compositionally biased region" description="Basic and acidic residues" evidence="11">
    <location>
        <begin position="629"/>
        <end position="646"/>
    </location>
</feature>
<dbReference type="GO" id="GO:0004674">
    <property type="term" value="F:protein serine/threonine kinase activity"/>
    <property type="evidence" value="ECO:0007669"/>
    <property type="project" value="UniProtKB-KW"/>
</dbReference>
<evidence type="ECO:0000256" key="5">
    <source>
        <dbReference type="ARBA" id="ARBA00022741"/>
    </source>
</evidence>
<keyword evidence="6" id="KW-0418">Kinase</keyword>
<dbReference type="GO" id="GO:0005524">
    <property type="term" value="F:ATP binding"/>
    <property type="evidence" value="ECO:0007669"/>
    <property type="project" value="UniProtKB-UniRule"/>
</dbReference>
<dbReference type="EMBL" id="CAUWAG010000006">
    <property type="protein sequence ID" value="CAJ2503446.1"/>
    <property type="molecule type" value="Genomic_DNA"/>
</dbReference>
<organism evidence="14 15">
    <name type="scientific">Anthostomella pinea</name>
    <dbReference type="NCBI Taxonomy" id="933095"/>
    <lineage>
        <taxon>Eukaryota</taxon>
        <taxon>Fungi</taxon>
        <taxon>Dikarya</taxon>
        <taxon>Ascomycota</taxon>
        <taxon>Pezizomycotina</taxon>
        <taxon>Sordariomycetes</taxon>
        <taxon>Xylariomycetidae</taxon>
        <taxon>Xylariales</taxon>
        <taxon>Xylariaceae</taxon>
        <taxon>Anthostomella</taxon>
    </lineage>
</organism>
<feature type="region of interest" description="Disordered" evidence="11">
    <location>
        <begin position="627"/>
        <end position="653"/>
    </location>
</feature>
<evidence type="ECO:0000256" key="8">
    <source>
        <dbReference type="ARBA" id="ARBA00047899"/>
    </source>
</evidence>
<keyword evidence="3" id="KW-0597">Phosphoprotein</keyword>
<dbReference type="GO" id="GO:0035556">
    <property type="term" value="P:intracellular signal transduction"/>
    <property type="evidence" value="ECO:0007669"/>
    <property type="project" value="TreeGrafter"/>
</dbReference>
<proteinExistence type="predicted"/>
<feature type="compositionally biased region" description="Polar residues" evidence="11">
    <location>
        <begin position="83"/>
        <end position="96"/>
    </location>
</feature>
<evidence type="ECO:0000259" key="13">
    <source>
        <dbReference type="PROSITE" id="PS51285"/>
    </source>
</evidence>
<dbReference type="Gene3D" id="1.10.510.10">
    <property type="entry name" value="Transferase(Phosphotransferase) domain 1"/>
    <property type="match status" value="1"/>
</dbReference>
<dbReference type="Gene3D" id="3.30.200.20">
    <property type="entry name" value="Phosphorylase Kinase, domain 1"/>
    <property type="match status" value="1"/>
</dbReference>
<keyword evidence="5 10" id="KW-0547">Nucleotide-binding</keyword>
<keyword evidence="7 10" id="KW-0067">ATP-binding</keyword>